<dbReference type="EMBL" id="NWTM01000001">
    <property type="protein sequence ID" value="RYC44415.1"/>
    <property type="molecule type" value="Genomic_DNA"/>
</dbReference>
<dbReference type="InterPro" id="IPR029063">
    <property type="entry name" value="SAM-dependent_MTases_sf"/>
</dbReference>
<evidence type="ECO:0000259" key="2">
    <source>
        <dbReference type="Pfam" id="PF00266"/>
    </source>
</evidence>
<dbReference type="Pfam" id="PF00266">
    <property type="entry name" value="Aminotran_5"/>
    <property type="match status" value="1"/>
</dbReference>
<proteinExistence type="predicted"/>
<accession>A0A9X8JJ02</accession>
<sequence length="872" mass="97950">MNQTVHRTLKLCTGPSGVTPDESEKDSETMLKLWSVIVDHDNFGYPTMNNAAQHHCKVVSDQQWSLSTFTEFYERVLGARLYKPYGELLVNEIRKDIDTRTPPTRILEVACGTGRITTAIYEELAKPLNIQLTATDLSKIAIDMAQRVVSDEMRRDVTFMADVDMADMPFADNSFDIIVCGFGLMFPPDKVRIAREFKRVLRSGGKIYGTVFHYNELFDLARSESQKYFGIPSAIMDAALSLSDHSPITQAFSLEGLCQNTDESVTLYPMSFQLSDDDTREFLFNVCILLEEFNQCDSVMREQHLDAMLRAFNAQVPDRHYQVEAWLIRGQVDKTGNTSVKKAPGPEFAELAAFYQLTPEAFRKRKTLPPLLQNSQPLQQYLAMKQAFLSEYPTYPEAKVEALRARNFSRMDSHKVTYLDHVGGTLAPLCLIEGNYQMLRNTILGNPHSGSRTSEEIYEQTRQAIYHFFNCSPDEYEIIFTANASSAIRLVAESFPFENGTEVLLTKDNHTSVHGIREYAKSKGAQVKYIPLDQALQIPGSSMRRALDNLSPRHIHLLAYPAQSNATGIRHSLKWVNAAQEKGAMVLLDAAAFVPQSRLDYSQHQPDFMTISFYKMFGYPTGAGCLIARRSSLDKLVPHSFAGGAVCYYSGPWSPTERLLYRDDGRRFEIGTPNYASFHAIALGFQFLSELGLEEVERRSSALARWLELKLSELRHSTKLGTPLCQVYGLSVKNKGATVMLNFFDCNNAIFSHALIRQALENVGIIVRNGCFCNLGTVQQATYTTAGAEHCALDKDEKILDCKTFDDKILSKGLCGAIRVSLGLGSNFRDVYCFYLFAKGLLNTEAESFEVAMSSSTFRPSFQHHENNGAAH</sequence>
<dbReference type="Gene3D" id="3.40.640.10">
    <property type="entry name" value="Type I PLP-dependent aspartate aminotransferase-like (Major domain)"/>
    <property type="match status" value="1"/>
</dbReference>
<reference evidence="4 5" key="1">
    <citation type="journal article" date="2018" name="Syst. Appl. Microbiol.">
        <title>Pectobacterium zantedeschiae sp. nov. a new species of a soft rot pathogen isolated from Calla lily (Zantedeschia spp.).</title>
        <authorList>
            <person name="Waleron M."/>
            <person name="Misztak A."/>
            <person name="Waleron M."/>
            <person name="Franczuk M."/>
            <person name="Jonca J."/>
            <person name="Wielgomas B."/>
            <person name="Mikicinski A."/>
            <person name="Popovic T."/>
            <person name="Waleron K."/>
        </authorList>
    </citation>
    <scope>NUCLEOTIDE SEQUENCE [LARGE SCALE GENOMIC DNA]</scope>
    <source>
        <strain evidence="4 5">9M</strain>
    </source>
</reference>
<evidence type="ECO:0000313" key="4">
    <source>
        <dbReference type="EMBL" id="RYC44415.1"/>
    </source>
</evidence>
<name>A0A9X8JJ02_9GAMM</name>
<organism evidence="4 5">
    <name type="scientific">Pectobacterium zantedeschiae</name>
    <dbReference type="NCBI Taxonomy" id="2034769"/>
    <lineage>
        <taxon>Bacteria</taxon>
        <taxon>Pseudomonadati</taxon>
        <taxon>Pseudomonadota</taxon>
        <taxon>Gammaproteobacteria</taxon>
        <taxon>Enterobacterales</taxon>
        <taxon>Pectobacteriaceae</taxon>
        <taxon>Pectobacterium</taxon>
    </lineage>
</organism>
<dbReference type="InterPro" id="IPR015424">
    <property type="entry name" value="PyrdxlP-dep_Trfase"/>
</dbReference>
<keyword evidence="4" id="KW-0032">Aminotransferase</keyword>
<dbReference type="Gene3D" id="3.40.50.150">
    <property type="entry name" value="Vaccinia Virus protein VP39"/>
    <property type="match status" value="1"/>
</dbReference>
<dbReference type="Proteomes" id="UP001138460">
    <property type="component" value="Unassembled WGS sequence"/>
</dbReference>
<dbReference type="InterPro" id="IPR015422">
    <property type="entry name" value="PyrdxlP-dep_Trfase_small"/>
</dbReference>
<dbReference type="SUPFAM" id="SSF53335">
    <property type="entry name" value="S-adenosyl-L-methionine-dependent methyltransferases"/>
    <property type="match status" value="1"/>
</dbReference>
<protein>
    <submittedName>
        <fullName evidence="4">Aminotransferase class V-fold PLP-dependent enzyme</fullName>
    </submittedName>
</protein>
<evidence type="ECO:0000256" key="1">
    <source>
        <dbReference type="ARBA" id="ARBA00022898"/>
    </source>
</evidence>
<dbReference type="CDD" id="cd02440">
    <property type="entry name" value="AdoMet_MTases"/>
    <property type="match status" value="1"/>
</dbReference>
<dbReference type="GO" id="GO:0008483">
    <property type="term" value="F:transaminase activity"/>
    <property type="evidence" value="ECO:0007669"/>
    <property type="project" value="UniProtKB-KW"/>
</dbReference>
<dbReference type="RefSeq" id="WP_129711262.1">
    <property type="nucleotide sequence ID" value="NZ_JBEHFA010000003.1"/>
</dbReference>
<keyword evidence="5" id="KW-1185">Reference proteome</keyword>
<evidence type="ECO:0000313" key="5">
    <source>
        <dbReference type="Proteomes" id="UP001138460"/>
    </source>
</evidence>
<dbReference type="InterPro" id="IPR000192">
    <property type="entry name" value="Aminotrans_V_dom"/>
</dbReference>
<keyword evidence="1" id="KW-0663">Pyridoxal phosphate</keyword>
<gene>
    <name evidence="4" type="ORF">CLR69_05130</name>
</gene>
<comment type="caution">
    <text evidence="4">The sequence shown here is derived from an EMBL/GenBank/DDBJ whole genome shotgun (WGS) entry which is preliminary data.</text>
</comment>
<dbReference type="SUPFAM" id="SSF53383">
    <property type="entry name" value="PLP-dependent transferases"/>
    <property type="match status" value="1"/>
</dbReference>
<dbReference type="Gene3D" id="3.90.1150.10">
    <property type="entry name" value="Aspartate Aminotransferase, domain 1"/>
    <property type="match status" value="1"/>
</dbReference>
<dbReference type="OrthoDB" id="529208at2"/>
<dbReference type="InterPro" id="IPR015421">
    <property type="entry name" value="PyrdxlP-dep_Trfase_major"/>
</dbReference>
<feature type="domain" description="Aminotransferase class V" evidence="2">
    <location>
        <begin position="418"/>
        <end position="780"/>
    </location>
</feature>
<dbReference type="PANTHER" id="PTHR14237">
    <property type="entry name" value="MOLYBDOPTERIN COFACTOR SULFURASE MOSC"/>
    <property type="match status" value="1"/>
</dbReference>
<evidence type="ECO:0000259" key="3">
    <source>
        <dbReference type="Pfam" id="PF13649"/>
    </source>
</evidence>
<keyword evidence="4" id="KW-0808">Transferase</keyword>
<dbReference type="AlphaFoldDB" id="A0A9X8JJ02"/>
<dbReference type="InterPro" id="IPR041698">
    <property type="entry name" value="Methyltransf_25"/>
</dbReference>
<feature type="domain" description="Methyltransferase" evidence="3">
    <location>
        <begin position="106"/>
        <end position="205"/>
    </location>
</feature>
<dbReference type="PANTHER" id="PTHR14237:SF19">
    <property type="entry name" value="MITOCHONDRIAL AMIDOXIME REDUCING COMPONENT 1"/>
    <property type="match status" value="1"/>
</dbReference>
<dbReference type="Pfam" id="PF13649">
    <property type="entry name" value="Methyltransf_25"/>
    <property type="match status" value="1"/>
</dbReference>